<dbReference type="AlphaFoldDB" id="A0A1M5CQU9"/>
<keyword evidence="3" id="KW-1185">Reference proteome</keyword>
<evidence type="ECO:0000313" key="2">
    <source>
        <dbReference type="EMBL" id="SHF57110.1"/>
    </source>
</evidence>
<dbReference type="EMBL" id="FQVF01000009">
    <property type="protein sequence ID" value="SHF57110.1"/>
    <property type="molecule type" value="Genomic_DNA"/>
</dbReference>
<keyword evidence="1" id="KW-1133">Transmembrane helix</keyword>
<proteinExistence type="predicted"/>
<dbReference type="RefSeq" id="WP_072839761.1">
    <property type="nucleotide sequence ID" value="NZ_FQVF01000009.1"/>
</dbReference>
<reference evidence="3" key="1">
    <citation type="submission" date="2016-11" db="EMBL/GenBank/DDBJ databases">
        <authorList>
            <person name="Varghese N."/>
            <person name="Submissions S."/>
        </authorList>
    </citation>
    <scope>NUCLEOTIDE SEQUENCE [LARGE SCALE GENOMIC DNA]</scope>
    <source>
        <strain evidence="3">DSM 16579</strain>
    </source>
</reference>
<keyword evidence="1" id="KW-0472">Membrane</keyword>
<feature type="transmembrane region" description="Helical" evidence="1">
    <location>
        <begin position="47"/>
        <end position="71"/>
    </location>
</feature>
<sequence length="233" mass="26610">MIWLIAPVATFAIKKYISSKISDALYNGIEEGVRTAKTEVLDAIYKGLYAAFSNISINIILLLMAVYLVPIFAERDISIFIIANVYLASIIHGTYNVYAKLPIAYRITSEYRLDFKSYLKDEIYAKAYSEAEYRARREIEDTFILFKPFVFMFGDSPSEIAHMVAHSTSIRASEIIFHEVIKKVSVIAAFVAIYYMLFRYVVAPFLLHDVTGMGVIDTLIYPFIFSIKYFASI</sequence>
<feature type="transmembrane region" description="Helical" evidence="1">
    <location>
        <begin position="210"/>
        <end position="231"/>
    </location>
</feature>
<protein>
    <submittedName>
        <fullName evidence="2">Uncharacterized protein</fullName>
    </submittedName>
</protein>
<evidence type="ECO:0000256" key="1">
    <source>
        <dbReference type="SAM" id="Phobius"/>
    </source>
</evidence>
<organism evidence="2 3">
    <name type="scientific">Marinomonas polaris DSM 16579</name>
    <dbReference type="NCBI Taxonomy" id="1122206"/>
    <lineage>
        <taxon>Bacteria</taxon>
        <taxon>Pseudomonadati</taxon>
        <taxon>Pseudomonadota</taxon>
        <taxon>Gammaproteobacteria</taxon>
        <taxon>Oceanospirillales</taxon>
        <taxon>Oceanospirillaceae</taxon>
        <taxon>Marinomonas</taxon>
    </lineage>
</organism>
<keyword evidence="1" id="KW-0812">Transmembrane</keyword>
<name>A0A1M5CQU9_9GAMM</name>
<evidence type="ECO:0000313" key="3">
    <source>
        <dbReference type="Proteomes" id="UP000184517"/>
    </source>
</evidence>
<feature type="transmembrane region" description="Helical" evidence="1">
    <location>
        <begin position="77"/>
        <end position="98"/>
    </location>
</feature>
<gene>
    <name evidence="2" type="ORF">SAMN02745753_02218</name>
</gene>
<accession>A0A1M5CQU9</accession>
<dbReference type="Proteomes" id="UP000184517">
    <property type="component" value="Unassembled WGS sequence"/>
</dbReference>
<dbReference type="OrthoDB" id="10018132at2"/>
<feature type="transmembrane region" description="Helical" evidence="1">
    <location>
        <begin position="180"/>
        <end position="198"/>
    </location>
</feature>